<sequence length="388" mass="43799">MSAGSRVAHTFELLESILLMLAETEDLCAPGFRGCYNNDEAQLRLRTVLLSQRVSEVFQQTIASSKSLQEALFFKTKAFNPARWQITQHNPLRPTKQRPYGALKLGYEACVVNWGRQKSEICPMMTMRISFQKNEGSALRQNPSITPSWMRMYWWNAPFQVVELQGHNYSNPNVGFFSREERCSPTFGELYEAVIGGAQRTRDPEQDFEEQSLLAVRAFRYTRASHTTRNSAESNGSRNVVLLHNFIHKSSRSRLLLHTHHYPLTDLLSSSHFLDCAQTYFTCWLVEALQFFYYSHPISLAKVISNATIAASSTGNQAAAIPDLLEQILLALSSRGRPVTRFIASGSSGSRYRAVVEWYENLQGNDGVKNSLERQGSGVLIIPVSAQD</sequence>
<keyword evidence="3" id="KW-1185">Reference proteome</keyword>
<gene>
    <name evidence="2" type="ORF">MYCFIDRAFT_199729</name>
</gene>
<dbReference type="KEGG" id="pfj:MYCFIDRAFT_199729"/>
<feature type="chain" id="PRO_5004029490" evidence="1">
    <location>
        <begin position="25"/>
        <end position="388"/>
    </location>
</feature>
<keyword evidence="1" id="KW-0732">Signal</keyword>
<dbReference type="VEuPathDB" id="FungiDB:MYCFIDRAFT_199729"/>
<feature type="signal peptide" evidence="1">
    <location>
        <begin position="1"/>
        <end position="24"/>
    </location>
</feature>
<reference evidence="2 3" key="1">
    <citation type="journal article" date="2012" name="PLoS Pathog.">
        <title>Diverse lifestyles and strategies of plant pathogenesis encoded in the genomes of eighteen Dothideomycetes fungi.</title>
        <authorList>
            <person name="Ohm R.A."/>
            <person name="Feau N."/>
            <person name="Henrissat B."/>
            <person name="Schoch C.L."/>
            <person name="Horwitz B.A."/>
            <person name="Barry K.W."/>
            <person name="Condon B.J."/>
            <person name="Copeland A.C."/>
            <person name="Dhillon B."/>
            <person name="Glaser F."/>
            <person name="Hesse C.N."/>
            <person name="Kosti I."/>
            <person name="LaButti K."/>
            <person name="Lindquist E.A."/>
            <person name="Lucas S."/>
            <person name="Salamov A.A."/>
            <person name="Bradshaw R.E."/>
            <person name="Ciuffetti L."/>
            <person name="Hamelin R.C."/>
            <person name="Kema G.H.J."/>
            <person name="Lawrence C."/>
            <person name="Scott J.A."/>
            <person name="Spatafora J.W."/>
            <person name="Turgeon B.G."/>
            <person name="de Wit P.J.G.M."/>
            <person name="Zhong S."/>
            <person name="Goodwin S.B."/>
            <person name="Grigoriev I.V."/>
        </authorList>
    </citation>
    <scope>NUCLEOTIDE SEQUENCE [LARGE SCALE GENOMIC DNA]</scope>
    <source>
        <strain evidence="2 3">CIRAD86</strain>
    </source>
</reference>
<dbReference type="HOGENOM" id="CLU_712003_0_0_1"/>
<organism evidence="2 3">
    <name type="scientific">Pseudocercospora fijiensis (strain CIRAD86)</name>
    <name type="common">Black leaf streak disease fungus</name>
    <name type="synonym">Mycosphaerella fijiensis</name>
    <dbReference type="NCBI Taxonomy" id="383855"/>
    <lineage>
        <taxon>Eukaryota</taxon>
        <taxon>Fungi</taxon>
        <taxon>Dikarya</taxon>
        <taxon>Ascomycota</taxon>
        <taxon>Pezizomycotina</taxon>
        <taxon>Dothideomycetes</taxon>
        <taxon>Dothideomycetidae</taxon>
        <taxon>Mycosphaerellales</taxon>
        <taxon>Mycosphaerellaceae</taxon>
        <taxon>Pseudocercospora</taxon>
    </lineage>
</organism>
<evidence type="ECO:0000313" key="3">
    <source>
        <dbReference type="Proteomes" id="UP000016932"/>
    </source>
</evidence>
<dbReference type="GeneID" id="19335822"/>
<dbReference type="EMBL" id="KB446563">
    <property type="protein sequence ID" value="EME78550.1"/>
    <property type="molecule type" value="Genomic_DNA"/>
</dbReference>
<protein>
    <submittedName>
        <fullName evidence="2">Uncharacterized protein</fullName>
    </submittedName>
</protein>
<dbReference type="RefSeq" id="XP_007930906.1">
    <property type="nucleotide sequence ID" value="XM_007932715.1"/>
</dbReference>
<dbReference type="Proteomes" id="UP000016932">
    <property type="component" value="Unassembled WGS sequence"/>
</dbReference>
<proteinExistence type="predicted"/>
<name>M2YLC9_PSEFD</name>
<accession>M2YLC9</accession>
<evidence type="ECO:0000256" key="1">
    <source>
        <dbReference type="SAM" id="SignalP"/>
    </source>
</evidence>
<dbReference type="AlphaFoldDB" id="M2YLC9"/>
<dbReference type="OrthoDB" id="3631417at2759"/>
<evidence type="ECO:0000313" key="2">
    <source>
        <dbReference type="EMBL" id="EME78550.1"/>
    </source>
</evidence>